<reference evidence="8" key="1">
    <citation type="submission" date="2014-11" db="EMBL/GenBank/DDBJ databases">
        <authorList>
            <person name="Otto D Thomas"/>
            <person name="Naeem Raeece"/>
        </authorList>
    </citation>
    <scope>NUCLEOTIDE SEQUENCE</scope>
</reference>
<dbReference type="PROSITE" id="PS00751">
    <property type="entry name" value="TCP1_2"/>
    <property type="match status" value="1"/>
</dbReference>
<dbReference type="PANTHER" id="PTHR11353">
    <property type="entry name" value="CHAPERONIN"/>
    <property type="match status" value="1"/>
</dbReference>
<dbReference type="EMBL" id="CDMZ01003653">
    <property type="protein sequence ID" value="CEM47137.1"/>
    <property type="molecule type" value="Genomic_DNA"/>
</dbReference>
<dbReference type="FunFam" id="3.50.7.10:FF:000004">
    <property type="entry name" value="T-complex protein 1 subunit zeta"/>
    <property type="match status" value="1"/>
</dbReference>
<evidence type="ECO:0000256" key="1">
    <source>
        <dbReference type="ARBA" id="ARBA00004496"/>
    </source>
</evidence>
<dbReference type="GO" id="GO:0051082">
    <property type="term" value="F:unfolded protein binding"/>
    <property type="evidence" value="ECO:0007669"/>
    <property type="project" value="InterPro"/>
</dbReference>
<comment type="similarity">
    <text evidence="2 7">Belongs to the TCP-1 chaperonin family.</text>
</comment>
<dbReference type="AlphaFoldDB" id="A0A0G4HS46"/>
<evidence type="ECO:0000256" key="6">
    <source>
        <dbReference type="ARBA" id="ARBA00023186"/>
    </source>
</evidence>
<dbReference type="PhylomeDB" id="A0A0G4HS46"/>
<dbReference type="InterPro" id="IPR002423">
    <property type="entry name" value="Cpn60/GroEL/TCP-1"/>
</dbReference>
<protein>
    <recommendedName>
        <fullName evidence="9">T-complex protein 1 subunit zeta</fullName>
    </recommendedName>
</protein>
<dbReference type="VEuPathDB" id="CryptoDB:Cvel_8205"/>
<evidence type="ECO:0000256" key="4">
    <source>
        <dbReference type="ARBA" id="ARBA00022741"/>
    </source>
</evidence>
<accession>A0A0G4HS46</accession>
<keyword evidence="3" id="KW-0963">Cytoplasm</keyword>
<dbReference type="PROSITE" id="PS00750">
    <property type="entry name" value="TCP1_1"/>
    <property type="match status" value="1"/>
</dbReference>
<evidence type="ECO:0000313" key="8">
    <source>
        <dbReference type="EMBL" id="CEM47137.1"/>
    </source>
</evidence>
<proteinExistence type="inferred from homology"/>
<dbReference type="InterPro" id="IPR002194">
    <property type="entry name" value="Chaperonin_TCP-1_CS"/>
</dbReference>
<name>A0A0G4HS46_9ALVE</name>
<dbReference type="NCBIfam" id="NF041083">
    <property type="entry name" value="thermosome_beta"/>
    <property type="match status" value="1"/>
</dbReference>
<dbReference type="SUPFAM" id="SSF52029">
    <property type="entry name" value="GroEL apical domain-like"/>
    <property type="match status" value="1"/>
</dbReference>
<keyword evidence="4 7" id="KW-0547">Nucleotide-binding</keyword>
<dbReference type="PROSITE" id="PS00995">
    <property type="entry name" value="TCP1_3"/>
    <property type="match status" value="1"/>
</dbReference>
<comment type="subcellular location">
    <subcellularLocation>
        <location evidence="1">Cytoplasm</location>
    </subcellularLocation>
</comment>
<evidence type="ECO:0000256" key="7">
    <source>
        <dbReference type="RuleBase" id="RU004187"/>
    </source>
</evidence>
<evidence type="ECO:0000256" key="5">
    <source>
        <dbReference type="ARBA" id="ARBA00022840"/>
    </source>
</evidence>
<dbReference type="Gene3D" id="1.10.560.10">
    <property type="entry name" value="GroEL-like equatorial domain"/>
    <property type="match status" value="1"/>
</dbReference>
<dbReference type="InterPro" id="IPR012722">
    <property type="entry name" value="Chap_CCT_zeta"/>
</dbReference>
<dbReference type="InterPro" id="IPR027410">
    <property type="entry name" value="TCP-1-like_intermed_sf"/>
</dbReference>
<organism evidence="8">
    <name type="scientific">Chromera velia CCMP2878</name>
    <dbReference type="NCBI Taxonomy" id="1169474"/>
    <lineage>
        <taxon>Eukaryota</taxon>
        <taxon>Sar</taxon>
        <taxon>Alveolata</taxon>
        <taxon>Colpodellida</taxon>
        <taxon>Chromeraceae</taxon>
        <taxon>Chromera</taxon>
    </lineage>
</organism>
<gene>
    <name evidence="8" type="ORF">Cvel_8205</name>
</gene>
<keyword evidence="5 7" id="KW-0067">ATP-binding</keyword>
<dbReference type="InterPro" id="IPR027413">
    <property type="entry name" value="GROEL-like_equatorial_sf"/>
</dbReference>
<evidence type="ECO:0008006" key="9">
    <source>
        <dbReference type="Google" id="ProtNLM"/>
    </source>
</evidence>
<dbReference type="GO" id="GO:0140662">
    <property type="term" value="F:ATP-dependent protein folding chaperone"/>
    <property type="evidence" value="ECO:0007669"/>
    <property type="project" value="InterPro"/>
</dbReference>
<dbReference type="InterPro" id="IPR027409">
    <property type="entry name" value="GroEL-like_apical_dom_sf"/>
</dbReference>
<sequence>MAVNALNSRADVLKKTAALAVNCNAAKGLEEVLKSNLGPRGTLKMLVGGAGQIKITKDGNVLLHEMQIQHPTAAMIGRASTAQDDITGDGTTSNVILIGELMKQAERHIAEGVHPRLLCEGFDLARTKTLEILDKFKTPIDVEDRELLTCVARTSLFTKLQKELADRVTDMVVDAVRCVRQEGEPIDLFMVEMIHMRHKLTSETRLVKGLVLDHGCRHPDMPRGLKKVLILTCNVSLEYEKAEVNSGFFYSSAEQRDKLVIAERKFTDEKVKKIIDLKRKVCTEENGYSFIVLNQKGIDPPSLDMLAKEGCMALRRVKRRNMERLVKACGGRAVNSVEDLDESDLGYAETVSEETLGDDKYTFVEGVRHPQSCTILVKGPTDHAIVQIKDAVRDGLRAVKNAIEDGALVAGAGAFELAAAHELQNYKKEVSGKARLGVASFAEALLAIPKILAENSGLDPQDTLLALQERHEKNPSEKIGLDIMTGDACLPADEGIWDCYRVKRQMIALAPSLAQQLLLVDEVIKAGKQMGKG</sequence>
<dbReference type="Gene3D" id="3.30.260.10">
    <property type="entry name" value="TCP-1-like chaperonin intermediate domain"/>
    <property type="match status" value="1"/>
</dbReference>
<dbReference type="CDD" id="cd03342">
    <property type="entry name" value="TCP1_zeta"/>
    <property type="match status" value="1"/>
</dbReference>
<dbReference type="SUPFAM" id="SSF54849">
    <property type="entry name" value="GroEL-intermediate domain like"/>
    <property type="match status" value="1"/>
</dbReference>
<dbReference type="Gene3D" id="3.50.7.10">
    <property type="entry name" value="GroEL"/>
    <property type="match status" value="1"/>
</dbReference>
<keyword evidence="6 7" id="KW-0143">Chaperone</keyword>
<dbReference type="GO" id="GO:0005524">
    <property type="term" value="F:ATP binding"/>
    <property type="evidence" value="ECO:0007669"/>
    <property type="project" value="UniProtKB-KW"/>
</dbReference>
<evidence type="ECO:0000256" key="2">
    <source>
        <dbReference type="ARBA" id="ARBA00008020"/>
    </source>
</evidence>
<evidence type="ECO:0000256" key="3">
    <source>
        <dbReference type="ARBA" id="ARBA00022490"/>
    </source>
</evidence>
<dbReference type="GO" id="GO:0005737">
    <property type="term" value="C:cytoplasm"/>
    <property type="evidence" value="ECO:0007669"/>
    <property type="project" value="UniProtKB-SubCell"/>
</dbReference>
<dbReference type="InterPro" id="IPR017998">
    <property type="entry name" value="Chaperone_TCP-1"/>
</dbReference>
<dbReference type="Pfam" id="PF00118">
    <property type="entry name" value="Cpn60_TCP1"/>
    <property type="match status" value="1"/>
</dbReference>
<dbReference type="FunFam" id="1.10.560.10:FF:000058">
    <property type="entry name" value="T-complex protein 1 subunit zeta"/>
    <property type="match status" value="1"/>
</dbReference>
<dbReference type="NCBIfam" id="TIGR02347">
    <property type="entry name" value="chap_CCT_zeta"/>
    <property type="match status" value="1"/>
</dbReference>
<dbReference type="FunFam" id="3.30.260.10:FF:000017">
    <property type="entry name" value="T-complex protein 1 subunit zeta"/>
    <property type="match status" value="1"/>
</dbReference>
<dbReference type="InterPro" id="IPR053374">
    <property type="entry name" value="TCP-1_chaperonin"/>
</dbReference>
<dbReference type="GO" id="GO:0016887">
    <property type="term" value="F:ATP hydrolysis activity"/>
    <property type="evidence" value="ECO:0007669"/>
    <property type="project" value="InterPro"/>
</dbReference>
<dbReference type="SUPFAM" id="SSF48592">
    <property type="entry name" value="GroEL equatorial domain-like"/>
    <property type="match status" value="1"/>
</dbReference>
<dbReference type="PRINTS" id="PR00304">
    <property type="entry name" value="TCOMPLEXTCP1"/>
</dbReference>